<accession>A0A369XNM3</accession>
<dbReference type="Proteomes" id="UP000253831">
    <property type="component" value="Unassembled WGS sequence"/>
</dbReference>
<proteinExistence type="predicted"/>
<dbReference type="AlphaFoldDB" id="A0A369XNM3"/>
<reference evidence="1 2" key="1">
    <citation type="submission" date="2018-05" db="EMBL/GenBank/DDBJ databases">
        <title>Integrated omic analyses show evidence that a Ca. Accumulibacter phosphatis strain performs denitrification under micro-aerobic conditions.</title>
        <authorList>
            <person name="Camejo P.Y."/>
            <person name="Katherine M.D."/>
            <person name="Daniel N.R."/>
        </authorList>
    </citation>
    <scope>NUCLEOTIDE SEQUENCE [LARGE SCALE GENOMIC DNA]</scope>
    <source>
        <strain evidence="1">UW-LDO-IC</strain>
    </source>
</reference>
<protein>
    <submittedName>
        <fullName evidence="1">BREX system P-loop protein BrxC</fullName>
    </submittedName>
</protein>
<dbReference type="NCBIfam" id="NF033441">
    <property type="entry name" value="BREX_BrxC"/>
    <property type="match status" value="1"/>
</dbReference>
<dbReference type="EMBL" id="QPGA01000012">
    <property type="protein sequence ID" value="RDE50960.1"/>
    <property type="molecule type" value="Genomic_DNA"/>
</dbReference>
<evidence type="ECO:0000313" key="1">
    <source>
        <dbReference type="EMBL" id="RDE50960.1"/>
    </source>
</evidence>
<sequence length="1154" mass="126782">MINREVFERDIDSFSLENQGVAKVDEALDDQQRRTLRFELETFVCKGHYEEGLRRIFESFTESLRRDHESPPAWVSGFFGSGKSHLVKMARALWTNEAFPGGRLPRDIARLPPSVSDSLAEIDTLARQRKVELRAASGTLSQGEGDSIRKAVLSIVFKALGLPAKYDEARALLWLRNEGIEDTVRTKLHAKDRQLERELRDLAVSSHLHDAILAAKPGLARDAFELGDKLEKFSTTGDVGQADFLNFFAEAVSSGGEMPIFLLVLDELQQYIADSADRAMRVQEVIESLSAGFHGRVLVIATGQSALNSTPVLSKLLGRFPVQVQLSDSDVEEVLRETVLKKKASAGKALGNLFSPAGCLGEIAGHLHGSAFAHRREDEDNLGSSYPLLPTRQRLWERVLATTDATGTGVQLRSQLRLAFDAVRKSKDAALGHIVGGDFIYDEIRMRLRQSSQISTETANAIDRLDAAADDRSRLKARALKVVFLLTRITGNSAQDTGLHTDPQSIADVLIDDLMAPSAALRGQVAAVLDELVTRDRLLMRVSAGGLDEYRLQTRESADWFAYQRGEEDALRSNPSAYESKIREQLLQMAGEKIRRLTIPQGASREIRRLKLHTDANASPKIEAEIPVWLRSDVDGTQAKEVLGDAARAGINSAILFAHVALPRKDELVRAIITREAADRTLGHFGEAQTAEGQEARNALAKQKRDAETRVNDLIRQALEQAQIIQGGGQVVEDGATLDDRLKQAATDAAARLFRKFGLADANGWDKAFNDAERGLVNALEKIGHQETAEAHPAAQEILQRLGSSAWRGSKLREEFMGEPYGWSQDAVDALLAVLFAASQLRIVNAAGSAWPAGRFNRRDVAASSFSRETAPLSNEEKRAIARLVRCRPDEAEARAPEFVAKLRDAQGRATGAAPRPEAIANALIDELAATSGRDLVKRLAKVEKAAGQLLGDLEAKAARIAQREPLWRQLATLLEYTRDLPESEPITAERDAILRGRLLIDEPDKVDPLVNRAADALRAALNHAAETYRREYGQCIKELEASVEWGKLPPEDRAAILREVQLSSPEGVPRVGTLSELIASLAACSPQRWSEKRHALRSQLARALTAAARKLEPTVQPVTPPRRLVRSEADLDAWLAEVRAAVLSKLPAGPVQL</sequence>
<dbReference type="InterPro" id="IPR047679">
    <property type="entry name" value="BREX_BrxC"/>
</dbReference>
<organism evidence="1 2">
    <name type="scientific">Candidatus Accumulibacter meliphilus</name>
    <dbReference type="NCBI Taxonomy" id="2211374"/>
    <lineage>
        <taxon>Bacteria</taxon>
        <taxon>Pseudomonadati</taxon>
        <taxon>Pseudomonadota</taxon>
        <taxon>Betaproteobacteria</taxon>
        <taxon>Candidatus Accumulibacter</taxon>
    </lineage>
</organism>
<evidence type="ECO:0000313" key="2">
    <source>
        <dbReference type="Proteomes" id="UP000253831"/>
    </source>
</evidence>
<gene>
    <name evidence="1" type="primary">brxC</name>
    <name evidence="1" type="ORF">DVS81_08175</name>
</gene>
<name>A0A369XNM3_9PROT</name>
<comment type="caution">
    <text evidence="1">The sequence shown here is derived from an EMBL/GenBank/DDBJ whole genome shotgun (WGS) entry which is preliminary data.</text>
</comment>